<sequence length="187" mass="20040">MRAGEGSGSHSLPCILSSNIDHNILGRMPRTHKSKCTQSKRPTPITQFKHPDRDHVARGWGPHRYTSITINGIEGAPVGIRTGIPWGVGDLTRTRTRQKPIPALTGTGFRRVQQAQTRTRTRAGFTRGYHSTYVQHMSANADMTRTYVDGTRRRSGGTVEDGGVGIVDGGIGVVDGGIGVKAGASGI</sequence>
<dbReference type="Proteomes" id="UP000719766">
    <property type="component" value="Unassembled WGS sequence"/>
</dbReference>
<protein>
    <submittedName>
        <fullName evidence="2">Uncharacterized protein</fullName>
    </submittedName>
</protein>
<feature type="compositionally biased region" description="Polar residues" evidence="1">
    <location>
        <begin position="36"/>
        <end position="46"/>
    </location>
</feature>
<dbReference type="RefSeq" id="XP_041164465.1">
    <property type="nucleotide sequence ID" value="XM_041299757.1"/>
</dbReference>
<evidence type="ECO:0000313" key="3">
    <source>
        <dbReference type="Proteomes" id="UP000719766"/>
    </source>
</evidence>
<organism evidence="2 3">
    <name type="scientific">Suillus plorans</name>
    <dbReference type="NCBI Taxonomy" id="116603"/>
    <lineage>
        <taxon>Eukaryota</taxon>
        <taxon>Fungi</taxon>
        <taxon>Dikarya</taxon>
        <taxon>Basidiomycota</taxon>
        <taxon>Agaricomycotina</taxon>
        <taxon>Agaricomycetes</taxon>
        <taxon>Agaricomycetidae</taxon>
        <taxon>Boletales</taxon>
        <taxon>Suillineae</taxon>
        <taxon>Suillaceae</taxon>
        <taxon>Suillus</taxon>
    </lineage>
</organism>
<reference evidence="2" key="1">
    <citation type="journal article" date="2020" name="New Phytol.">
        <title>Comparative genomics reveals dynamic genome evolution in host specialist ectomycorrhizal fungi.</title>
        <authorList>
            <person name="Lofgren L.A."/>
            <person name="Nguyen N.H."/>
            <person name="Vilgalys R."/>
            <person name="Ruytinx J."/>
            <person name="Liao H.L."/>
            <person name="Branco S."/>
            <person name="Kuo A."/>
            <person name="LaButti K."/>
            <person name="Lipzen A."/>
            <person name="Andreopoulos W."/>
            <person name="Pangilinan J."/>
            <person name="Riley R."/>
            <person name="Hundley H."/>
            <person name="Na H."/>
            <person name="Barry K."/>
            <person name="Grigoriev I.V."/>
            <person name="Stajich J.E."/>
            <person name="Kennedy P.G."/>
        </authorList>
    </citation>
    <scope>NUCLEOTIDE SEQUENCE</scope>
    <source>
        <strain evidence="2">S12</strain>
    </source>
</reference>
<dbReference type="AlphaFoldDB" id="A0A9P7J2W7"/>
<evidence type="ECO:0000313" key="2">
    <source>
        <dbReference type="EMBL" id="KAG1800479.1"/>
    </source>
</evidence>
<keyword evidence="3" id="KW-1185">Reference proteome</keyword>
<proteinExistence type="predicted"/>
<gene>
    <name evidence="2" type="ORF">HD556DRAFT_1305219</name>
</gene>
<evidence type="ECO:0000256" key="1">
    <source>
        <dbReference type="SAM" id="MobiDB-lite"/>
    </source>
</evidence>
<comment type="caution">
    <text evidence="2">The sequence shown here is derived from an EMBL/GenBank/DDBJ whole genome shotgun (WGS) entry which is preliminary data.</text>
</comment>
<dbReference type="GeneID" id="64593521"/>
<dbReference type="EMBL" id="JABBWE010000009">
    <property type="protein sequence ID" value="KAG1800479.1"/>
    <property type="molecule type" value="Genomic_DNA"/>
</dbReference>
<feature type="region of interest" description="Disordered" evidence="1">
    <location>
        <begin position="31"/>
        <end position="60"/>
    </location>
</feature>
<accession>A0A9P7J2W7</accession>
<name>A0A9P7J2W7_9AGAM</name>